<sequence>MTGADRAAIISEITGKPLRFTVLDEAQLRLSLPQAGVPDRYIDSLIDIEKHFLAGSFNIVTGDVERISGRPPQRLREVLLQQLA</sequence>
<accession>A0A2P7BUG9</accession>
<evidence type="ECO:0000313" key="1">
    <source>
        <dbReference type="EMBL" id="PSH70123.1"/>
    </source>
</evidence>
<proteinExistence type="predicted"/>
<organism evidence="1 2">
    <name type="scientific">Phyllobacterium brassicacearum</name>
    <dbReference type="NCBI Taxonomy" id="314235"/>
    <lineage>
        <taxon>Bacteria</taxon>
        <taxon>Pseudomonadati</taxon>
        <taxon>Pseudomonadota</taxon>
        <taxon>Alphaproteobacteria</taxon>
        <taxon>Hyphomicrobiales</taxon>
        <taxon>Phyllobacteriaceae</taxon>
        <taxon>Phyllobacterium</taxon>
    </lineage>
</organism>
<dbReference type="Proteomes" id="UP000241444">
    <property type="component" value="Unassembled WGS sequence"/>
</dbReference>
<evidence type="ECO:0000313" key="2">
    <source>
        <dbReference type="Proteomes" id="UP000241444"/>
    </source>
</evidence>
<dbReference type="RefSeq" id="WP_106709540.1">
    <property type="nucleotide sequence ID" value="NZ_PGGO01000002.1"/>
</dbReference>
<dbReference type="OrthoDB" id="7771794at2"/>
<dbReference type="Gene3D" id="3.90.25.10">
    <property type="entry name" value="UDP-galactose 4-epimerase, domain 1"/>
    <property type="match status" value="1"/>
</dbReference>
<keyword evidence="2" id="KW-1185">Reference proteome</keyword>
<protein>
    <submittedName>
        <fullName evidence="1">Uncharacterized protein</fullName>
    </submittedName>
</protein>
<dbReference type="EMBL" id="PGGO01000002">
    <property type="protein sequence ID" value="PSH70123.1"/>
    <property type="molecule type" value="Genomic_DNA"/>
</dbReference>
<name>A0A2P7BUG9_9HYPH</name>
<gene>
    <name evidence="1" type="ORF">CU102_03220</name>
</gene>
<reference evidence="2" key="1">
    <citation type="submission" date="2017-11" db="EMBL/GenBank/DDBJ databases">
        <authorList>
            <person name="Kuznetsova I."/>
            <person name="Sazanova A."/>
            <person name="Chirak E."/>
            <person name="Safronova V."/>
            <person name="Willems A."/>
        </authorList>
    </citation>
    <scope>NUCLEOTIDE SEQUENCE [LARGE SCALE GENOMIC DNA]</scope>
    <source>
        <strain evidence="2">STM 196</strain>
    </source>
</reference>
<comment type="caution">
    <text evidence="1">The sequence shown here is derived from an EMBL/GenBank/DDBJ whole genome shotgun (WGS) entry which is preliminary data.</text>
</comment>
<dbReference type="AlphaFoldDB" id="A0A2P7BUG9"/>